<proteinExistence type="predicted"/>
<dbReference type="RefSeq" id="WP_013722566.1">
    <property type="nucleotide sequence ID" value="NC_015422.1"/>
</dbReference>
<sequence length="72" mass="8080">MSIKTRLQRLEAAQDARRRWPLAWPSIEAAAAAGVRGGFLLVGEVLPADEWARLAVPYMRQLTEGHHHAIEH</sequence>
<dbReference type="KEGG" id="adk:Alide2_3176"/>
<accession>F4G7I7</accession>
<evidence type="ECO:0000313" key="2">
    <source>
        <dbReference type="Proteomes" id="UP000007938"/>
    </source>
</evidence>
<reference evidence="1 2" key="2">
    <citation type="submission" date="2011-04" db="EMBL/GenBank/DDBJ databases">
        <title>Complete sequence of chromosome of Alicycliphilus denitrificans K601.</title>
        <authorList>
            <consortium name="US DOE Joint Genome Institute"/>
            <person name="Lucas S."/>
            <person name="Han J."/>
            <person name="Lapidus A."/>
            <person name="Cheng J.-F."/>
            <person name="Goodwin L."/>
            <person name="Pitluck S."/>
            <person name="Peters L."/>
            <person name="Zeytun A."/>
            <person name="Detter J.C."/>
            <person name="Han C."/>
            <person name="Tapia R."/>
            <person name="Land M."/>
            <person name="Hauser L."/>
            <person name="Kyrpides N."/>
            <person name="Ivanova N."/>
            <person name="Mikhailova N."/>
            <person name="Pagani I."/>
            <person name="Oosterkamp M."/>
            <person name="Pieper D."/>
            <person name="van Berkel W."/>
            <person name="Langenhoff A."/>
            <person name="Smidt H."/>
            <person name="Stams A."/>
            <person name="Woyke T."/>
        </authorList>
    </citation>
    <scope>NUCLEOTIDE SEQUENCE [LARGE SCALE GENOMIC DNA]</scope>
    <source>
        <strain evidence="2">DSM 14773 / CIP 107495 / K601</strain>
    </source>
</reference>
<dbReference type="OrthoDB" id="9885281at2"/>
<keyword evidence="2" id="KW-1185">Reference proteome</keyword>
<gene>
    <name evidence="1" type="ordered locus">Alide2_3176</name>
</gene>
<dbReference type="EMBL" id="CP002657">
    <property type="protein sequence ID" value="AEB85517.1"/>
    <property type="molecule type" value="Genomic_DNA"/>
</dbReference>
<dbReference type="STRING" id="596154.Alide2_3176"/>
<dbReference type="HOGENOM" id="CLU_2713400_0_0_4"/>
<dbReference type="AlphaFoldDB" id="F4G7I7"/>
<protein>
    <submittedName>
        <fullName evidence="1">Uncharacterized protein</fullName>
    </submittedName>
</protein>
<name>F4G7I7_ALIDK</name>
<evidence type="ECO:0000313" key="1">
    <source>
        <dbReference type="EMBL" id="AEB85517.1"/>
    </source>
</evidence>
<organism evidence="1 2">
    <name type="scientific">Alicycliphilus denitrificans (strain DSM 14773 / CIP 107495 / K601)</name>
    <dbReference type="NCBI Taxonomy" id="596154"/>
    <lineage>
        <taxon>Bacteria</taxon>
        <taxon>Pseudomonadati</taxon>
        <taxon>Pseudomonadota</taxon>
        <taxon>Betaproteobacteria</taxon>
        <taxon>Burkholderiales</taxon>
        <taxon>Comamonadaceae</taxon>
        <taxon>Alicycliphilus</taxon>
    </lineage>
</organism>
<dbReference type="Proteomes" id="UP000007938">
    <property type="component" value="Chromosome"/>
</dbReference>
<reference evidence="1 2" key="1">
    <citation type="journal article" date="2011" name="J. Bacteriol.">
        <title>Genome Sequences of Alicycliphilus denitrificans Strains BC and K601T.</title>
        <authorList>
            <person name="Oosterkamp M.J."/>
            <person name="Veuskens T."/>
            <person name="Plugge C.M."/>
            <person name="Langenhoff A.A."/>
            <person name="Gerritse J."/>
            <person name="van Berkel W.J."/>
            <person name="Pieper D.H."/>
            <person name="Junca H."/>
            <person name="Goodwin L.A."/>
            <person name="Daligault H.E."/>
            <person name="Bruce D.C."/>
            <person name="Detter J.C."/>
            <person name="Tapia R."/>
            <person name="Han C.S."/>
            <person name="Land M.L."/>
            <person name="Hauser L.J."/>
            <person name="Smidt H."/>
            <person name="Stams A.J."/>
        </authorList>
    </citation>
    <scope>NUCLEOTIDE SEQUENCE [LARGE SCALE GENOMIC DNA]</scope>
    <source>
        <strain evidence="2">DSM 14773 / CIP 107495 / K601</strain>
    </source>
</reference>